<dbReference type="EMBL" id="JBHTLJ010000001">
    <property type="protein sequence ID" value="MFD1161439.1"/>
    <property type="molecule type" value="Genomic_DNA"/>
</dbReference>
<evidence type="ECO:0000313" key="2">
    <source>
        <dbReference type="EMBL" id="MFD1161439.1"/>
    </source>
</evidence>
<evidence type="ECO:0000256" key="1">
    <source>
        <dbReference type="ARBA" id="ARBA00022729"/>
    </source>
</evidence>
<reference evidence="3" key="1">
    <citation type="journal article" date="2019" name="Int. J. Syst. Evol. Microbiol.">
        <title>The Global Catalogue of Microorganisms (GCM) 10K type strain sequencing project: providing services to taxonomists for standard genome sequencing and annotation.</title>
        <authorList>
            <consortium name="The Broad Institute Genomics Platform"/>
            <consortium name="The Broad Institute Genome Sequencing Center for Infectious Disease"/>
            <person name="Wu L."/>
            <person name="Ma J."/>
        </authorList>
    </citation>
    <scope>NUCLEOTIDE SEQUENCE [LARGE SCALE GENOMIC DNA]</scope>
    <source>
        <strain evidence="3">CCUG 63246</strain>
    </source>
</reference>
<dbReference type="InterPro" id="IPR026444">
    <property type="entry name" value="Secre_tail"/>
</dbReference>
<dbReference type="NCBIfam" id="NF033708">
    <property type="entry name" value="T9SS_Cterm_ChiA"/>
    <property type="match status" value="1"/>
</dbReference>
<organism evidence="2 3">
    <name type="scientific">Hwangdonia seohaensis</name>
    <dbReference type="NCBI Taxonomy" id="1240727"/>
    <lineage>
        <taxon>Bacteria</taxon>
        <taxon>Pseudomonadati</taxon>
        <taxon>Bacteroidota</taxon>
        <taxon>Flavobacteriia</taxon>
        <taxon>Flavobacteriales</taxon>
        <taxon>Flavobacteriaceae</taxon>
        <taxon>Hwangdonia</taxon>
    </lineage>
</organism>
<dbReference type="Proteomes" id="UP001597163">
    <property type="component" value="Unassembled WGS sequence"/>
</dbReference>
<gene>
    <name evidence="2" type="ORF">ACFQ2E_03365</name>
</gene>
<name>A0ABW3R8L3_9FLAO</name>
<keyword evidence="1" id="KW-0732">Signal</keyword>
<dbReference type="RefSeq" id="WP_311936316.1">
    <property type="nucleotide sequence ID" value="NZ_JAVSCK010000001.1"/>
</dbReference>
<sequence>MNGISYFKRLGLLFVLFISAFGYGQCGTETATWNGTTWIWTGGITAGTVPTTGTALLTIINGNYTTNATNGSFSTCNLTVLGTLNVANGYYIEIEDGVTVDNGNINVAEQGAFMQNGVNLLAGTFITLNSGSASLTKTTRNYVDSGLHYTYWSSPVTNNDITTVFPNPDDGRRFLYDGSNFLDEHTVGTSNNIPDDIDDDGNDWQVATGAMTPGLGYAVTAVAPPLLPFPFPYNDSATFTGVFNTGDIEVTIYRNDTELMDSNWNLIGNPYPSAINLDAFLDLNTYDLATNPTGTIGGVVYFWTHIRTASGANPGNQVNNFSQDDYASVNKSGGTQAVNGGEVPNKFIPSGQGFFVTFANDAPTTGGVFPVLSNTVKFNNDMRVTGNNDQFFKPSNSKNNPSITNRLWINLTSDNGVFNQVLVAYVDSATSAYDGEAFDAPKNLSSGAPAVLYTLIDSSNKKFVIQGKAPSDLNENEIIDLGFETSIDAATLYTLSVAQLEGDYLTNNTVYLKDNLLATTHNLTASDYTFTSETGEFNNRFQIAFSDKALSTNDIIENENSLTITELENDRVNFKVSNHVNIKTVSIFDLLGRPLYNLKGANNSETYQLANLKNTVYIAKVELSNGAIITKKVIKR</sequence>
<comment type="caution">
    <text evidence="2">The sequence shown here is derived from an EMBL/GenBank/DDBJ whole genome shotgun (WGS) entry which is preliminary data.</text>
</comment>
<proteinExistence type="predicted"/>
<accession>A0ABW3R8L3</accession>
<dbReference type="NCBIfam" id="TIGR04183">
    <property type="entry name" value="Por_Secre_tail"/>
    <property type="match status" value="1"/>
</dbReference>
<keyword evidence="3" id="KW-1185">Reference proteome</keyword>
<evidence type="ECO:0000313" key="3">
    <source>
        <dbReference type="Proteomes" id="UP001597163"/>
    </source>
</evidence>
<protein>
    <submittedName>
        <fullName evidence="2">T9SS sorting signal type C domain-containing protein</fullName>
    </submittedName>
</protein>